<dbReference type="PANTHER" id="PTHR42044">
    <property type="entry name" value="DUF676 DOMAIN-CONTAINING PROTEIN-RELATED"/>
    <property type="match status" value="1"/>
</dbReference>
<accession>A0A8K0J483</accession>
<keyword evidence="1" id="KW-0812">Transmembrane</keyword>
<dbReference type="OrthoDB" id="202545at2759"/>
<feature type="transmembrane region" description="Helical" evidence="1">
    <location>
        <begin position="66"/>
        <end position="87"/>
    </location>
</feature>
<dbReference type="EMBL" id="SRPY01000469">
    <property type="protein sequence ID" value="KAG5922969.1"/>
    <property type="molecule type" value="Genomic_DNA"/>
</dbReference>
<reference evidence="2" key="1">
    <citation type="journal article" date="2020" name="bioRxiv">
        <title>Whole genome comparisons of ergot fungi reveals the divergence and evolution of species within the genus Claviceps are the result of varying mechanisms driving genome evolution and host range expansion.</title>
        <authorList>
            <person name="Wyka S.A."/>
            <person name="Mondo S.J."/>
            <person name="Liu M."/>
            <person name="Dettman J."/>
            <person name="Nalam V."/>
            <person name="Broders K.D."/>
        </authorList>
    </citation>
    <scope>NUCLEOTIDE SEQUENCE</scope>
    <source>
        <strain evidence="2">CCC 489</strain>
    </source>
</reference>
<keyword evidence="1" id="KW-0472">Membrane</keyword>
<dbReference type="PANTHER" id="PTHR42044:SF2">
    <property type="entry name" value="DUF676 DOMAIN-CONTAINING PROTEIN"/>
    <property type="match status" value="1"/>
</dbReference>
<sequence>MASNIRFLNTQVTDEGSVSYSYTDFPLKLLSKDLFYLMVYSWSIPLVIVPCWPMKANPFDEMYPEAGNMFCLAMHALLTVLQLAFLLSLSLTIFFPMWMIAAGSAGFFVVNWVLSTLLNGSKTVSWSDPKLTPHECQFEHEEWVYLNGVSIGDHWRQRNLDRLALTFGRPVRGLHNRTLGIPFDLIECMIQRNFNYATRNIRRCYKEMRDLLYDPKKTKVIFILHSQGGIEGGIVIDWLLQEVPQDLLSKLEVYTFGNAANHFNNPQRNAPCQHPDTAESEKEIDEFEAETDEVAINGNGSVSGKMGPLPRLFQAIMEALSLSGKASRKRKRVQPPKARAPATPYVGAIKHIEHYAHAGDFVAKWGVLHFVNKQQKSGNLPRFMGRVITRTTGSGGHLLNQHYLDSMFPLEKDSETGRLRAKEKKNAFMEEKIAVDDDKTVHRRQKLKHTLRSTEYKKNGYVIQLDAHQGKKLDKKKARVKDVSRLWKYINGKSPAPEPVHH</sequence>
<feature type="transmembrane region" description="Helical" evidence="1">
    <location>
        <begin position="34"/>
        <end position="54"/>
    </location>
</feature>
<name>A0A8K0J483_9HYPO</name>
<evidence type="ECO:0000256" key="1">
    <source>
        <dbReference type="SAM" id="Phobius"/>
    </source>
</evidence>
<organism evidence="2 3">
    <name type="scientific">Claviceps africana</name>
    <dbReference type="NCBI Taxonomy" id="83212"/>
    <lineage>
        <taxon>Eukaryota</taxon>
        <taxon>Fungi</taxon>
        <taxon>Dikarya</taxon>
        <taxon>Ascomycota</taxon>
        <taxon>Pezizomycotina</taxon>
        <taxon>Sordariomycetes</taxon>
        <taxon>Hypocreomycetidae</taxon>
        <taxon>Hypocreales</taxon>
        <taxon>Clavicipitaceae</taxon>
        <taxon>Claviceps</taxon>
    </lineage>
</organism>
<comment type="caution">
    <text evidence="2">The sequence shown here is derived from an EMBL/GenBank/DDBJ whole genome shotgun (WGS) entry which is preliminary data.</text>
</comment>
<gene>
    <name evidence="2" type="ORF">E4U42_005085</name>
</gene>
<dbReference type="Proteomes" id="UP000811619">
    <property type="component" value="Unassembled WGS sequence"/>
</dbReference>
<feature type="transmembrane region" description="Helical" evidence="1">
    <location>
        <begin position="93"/>
        <end position="114"/>
    </location>
</feature>
<keyword evidence="1" id="KW-1133">Transmembrane helix</keyword>
<keyword evidence="3" id="KW-1185">Reference proteome</keyword>
<protein>
    <submittedName>
        <fullName evidence="2">Uncharacterized protein</fullName>
    </submittedName>
</protein>
<proteinExistence type="predicted"/>
<evidence type="ECO:0000313" key="3">
    <source>
        <dbReference type="Proteomes" id="UP000811619"/>
    </source>
</evidence>
<evidence type="ECO:0000313" key="2">
    <source>
        <dbReference type="EMBL" id="KAG5922969.1"/>
    </source>
</evidence>
<dbReference type="AlphaFoldDB" id="A0A8K0J483"/>